<dbReference type="PANTHER" id="PTHR31970:SF9">
    <property type="entry name" value="MOLYBDATE TRANSPORTER 2"/>
    <property type="match status" value="1"/>
</dbReference>
<feature type="transmembrane region" description="Helical" evidence="1">
    <location>
        <begin position="26"/>
        <end position="46"/>
    </location>
</feature>
<feature type="transmembrane region" description="Helical" evidence="1">
    <location>
        <begin position="356"/>
        <end position="382"/>
    </location>
</feature>
<evidence type="ECO:0000256" key="1">
    <source>
        <dbReference type="SAM" id="Phobius"/>
    </source>
</evidence>
<organism evidence="2 3">
    <name type="scientific">Caldimonas thermodepolymerans</name>
    <dbReference type="NCBI Taxonomy" id="215580"/>
    <lineage>
        <taxon>Bacteria</taxon>
        <taxon>Pseudomonadati</taxon>
        <taxon>Pseudomonadota</taxon>
        <taxon>Betaproteobacteria</taxon>
        <taxon>Burkholderiales</taxon>
        <taxon>Sphaerotilaceae</taxon>
        <taxon>Caldimonas</taxon>
    </lineage>
</organism>
<dbReference type="Proteomes" id="UP000294772">
    <property type="component" value="Unassembled WGS sequence"/>
</dbReference>
<feature type="transmembrane region" description="Helical" evidence="1">
    <location>
        <begin position="174"/>
        <end position="191"/>
    </location>
</feature>
<reference evidence="2 3" key="1">
    <citation type="submission" date="2019-03" db="EMBL/GenBank/DDBJ databases">
        <title>Genomic Encyclopedia of Type Strains, Phase IV (KMG-IV): sequencing the most valuable type-strain genomes for metagenomic binning, comparative biology and taxonomic classification.</title>
        <authorList>
            <person name="Goeker M."/>
        </authorList>
    </citation>
    <scope>NUCLEOTIDE SEQUENCE [LARGE SCALE GENOMIC DNA]</scope>
    <source>
        <strain evidence="2 3">DSM 15264</strain>
    </source>
</reference>
<dbReference type="InterPro" id="IPR031563">
    <property type="entry name" value="MOT1/MOT2"/>
</dbReference>
<dbReference type="GO" id="GO:0015098">
    <property type="term" value="F:molybdate ion transmembrane transporter activity"/>
    <property type="evidence" value="ECO:0007669"/>
    <property type="project" value="InterPro"/>
</dbReference>
<protein>
    <submittedName>
        <fullName evidence="2">MFS superfamily molybdate transporter</fullName>
    </submittedName>
</protein>
<keyword evidence="1" id="KW-1133">Transmembrane helix</keyword>
<feature type="transmembrane region" description="Helical" evidence="1">
    <location>
        <begin position="326"/>
        <end position="344"/>
    </location>
</feature>
<comment type="caution">
    <text evidence="2">The sequence shown here is derived from an EMBL/GenBank/DDBJ whole genome shotgun (WGS) entry which is preliminary data.</text>
</comment>
<feature type="transmembrane region" description="Helical" evidence="1">
    <location>
        <begin position="150"/>
        <end position="169"/>
    </location>
</feature>
<feature type="transmembrane region" description="Helical" evidence="1">
    <location>
        <begin position="301"/>
        <end position="320"/>
    </location>
</feature>
<gene>
    <name evidence="2" type="ORF">EV676_11090</name>
</gene>
<name>A0AA46DCH3_9BURK</name>
<feature type="transmembrane region" description="Helical" evidence="1">
    <location>
        <begin position="221"/>
        <end position="244"/>
    </location>
</feature>
<dbReference type="AlphaFoldDB" id="A0AA46DCH3"/>
<accession>A0AA46DCH3</accession>
<keyword evidence="1" id="KW-0812">Transmembrane</keyword>
<evidence type="ECO:0000313" key="2">
    <source>
        <dbReference type="EMBL" id="TCP04803.1"/>
    </source>
</evidence>
<sequence length="394" mass="40724">MTPRTSTPAPLTAPARPANRYDRMEWAGAFGDLGTLIPFVVAYLGVLGMDPTGVLLAFGASMVACGLHYRTPIPVQPMKAIGAVAALQAAQTAAITPETVHAAALVTGLVWLALGSSGAVTRLARLVPPPVVGGIVLGLGLGFMAEGVRLMHTGWWIAAIGAAGTLALLRSRTVPAMFVLLAFGVLVGAWQRPELLTTLSGTTVELRLPGFALAQLQWDHVLAGAVLLALPQVPLTLGNAVIAISDENNRRFPHAPVTERRIALSTGLMNLFSAAVGGVPQCHGAGGMAGHVAFGARTGGALVILGGLLLVLAIGFGGSVQHLLQLLPPAVLGVFLLFAGVQLARGTLRARPRGQALLVVLVTAAAALWNVALAFVAGWVLWRITRRPEAPDLP</sequence>
<dbReference type="PANTHER" id="PTHR31970">
    <property type="match status" value="1"/>
</dbReference>
<proteinExistence type="predicted"/>
<feature type="transmembrane region" description="Helical" evidence="1">
    <location>
        <begin position="126"/>
        <end position="144"/>
    </location>
</feature>
<dbReference type="EMBL" id="SLXF01000010">
    <property type="protein sequence ID" value="TCP04803.1"/>
    <property type="molecule type" value="Genomic_DNA"/>
</dbReference>
<dbReference type="Pfam" id="PF16983">
    <property type="entry name" value="MFS_MOT1"/>
    <property type="match status" value="2"/>
</dbReference>
<dbReference type="RefSeq" id="WP_232529327.1">
    <property type="nucleotide sequence ID" value="NZ_CALFFA010000059.1"/>
</dbReference>
<evidence type="ECO:0000313" key="3">
    <source>
        <dbReference type="Proteomes" id="UP000294772"/>
    </source>
</evidence>
<keyword evidence="1" id="KW-0472">Membrane</keyword>